<proteinExistence type="predicted"/>
<dbReference type="PROSITE" id="PS51450">
    <property type="entry name" value="LRR"/>
    <property type="match status" value="1"/>
</dbReference>
<evidence type="ECO:0000256" key="14">
    <source>
        <dbReference type="PROSITE-ProRule" id="PRU10141"/>
    </source>
</evidence>
<keyword evidence="6" id="KW-0812">Transmembrane</keyword>
<keyword evidence="4" id="KW-0433">Leucine-rich repeat</keyword>
<keyword evidence="5" id="KW-0808">Transferase</keyword>
<dbReference type="SUPFAM" id="SSF52058">
    <property type="entry name" value="L domain-like"/>
    <property type="match status" value="1"/>
</dbReference>
<dbReference type="InterPro" id="IPR051824">
    <property type="entry name" value="LRR_Rcpt-Like_S/T_Kinase"/>
</dbReference>
<dbReference type="GO" id="GO:0005524">
    <property type="term" value="F:ATP binding"/>
    <property type="evidence" value="ECO:0007669"/>
    <property type="project" value="UniProtKB-UniRule"/>
</dbReference>
<evidence type="ECO:0000256" key="11">
    <source>
        <dbReference type="ARBA" id="ARBA00022989"/>
    </source>
</evidence>
<dbReference type="InterPro" id="IPR017441">
    <property type="entry name" value="Protein_kinase_ATP_BS"/>
</dbReference>
<dbReference type="FunFam" id="3.80.10.10:FF:000383">
    <property type="entry name" value="Leucine-rich repeat receptor protein kinase EMS1"/>
    <property type="match status" value="1"/>
</dbReference>
<evidence type="ECO:0000313" key="16">
    <source>
        <dbReference type="EMBL" id="KAF8410822.1"/>
    </source>
</evidence>
<dbReference type="SUPFAM" id="SSF56112">
    <property type="entry name" value="Protein kinase-like (PK-like)"/>
    <property type="match status" value="1"/>
</dbReference>
<evidence type="ECO:0000256" key="10">
    <source>
        <dbReference type="ARBA" id="ARBA00022840"/>
    </source>
</evidence>
<evidence type="ECO:0000256" key="5">
    <source>
        <dbReference type="ARBA" id="ARBA00022679"/>
    </source>
</evidence>
<evidence type="ECO:0000256" key="9">
    <source>
        <dbReference type="ARBA" id="ARBA00022741"/>
    </source>
</evidence>
<evidence type="ECO:0000256" key="1">
    <source>
        <dbReference type="ARBA" id="ARBA00004167"/>
    </source>
</evidence>
<dbReference type="PANTHER" id="PTHR48006">
    <property type="entry name" value="LEUCINE-RICH REPEAT-CONTAINING PROTEIN DDB_G0281931-RELATED"/>
    <property type="match status" value="1"/>
</dbReference>
<sequence>MKAPRYYFHRTCADYYDGITCNCSMGCHVTSLSFQNHHLIGQVPRELADLPYLEVLELSGNQLYGSIPESLGNLSKLVTLDLSSNLLSGSIPGSLGNMQSLKTLSLGPNRLSGPIPNELGNITKLQYLGLRDNNLSGDLPQGLGNLRRLESFLMLSNNITGELPGTLANLTSLRAFSVMGNSLSGRIPDFIQNWTKLTSLTIMGNNFEGPLPLNISKLARLKELWVSDLGSSQIFFPPLSDLTNLNSLILRNCSIAGQIPAYIGNFQSLRYLDLSFNNLTGEIPNSISKLGLTNAYFTRNMLNGSIPGSFPQSLITYWDFSYNSFSNVNFTGPNNNTYMNLFACCSPTTLNTTSPLKILNESCPGSKMSKYNSLYINCGGEGITIDGNYYEEDDQTSDFYVSPNGNWAYSRSGYVIGTDSRPKDYIRNMTCGFPVPETTLYATSRISPLSLKYHGLCLHNGNYKVKLHFAEILYKDNKDYSILGKRIFDVYIQGNRVLKDFNIIDESKGAYKVVIKEFSTVVMNNTLEIHFYWAGKGSVYIPPYLYGPLISAISVNPDFEHHNGETSTLVKTTIAVSSFAILLFVSVSTWKVSGLEKKNVFDNGPINIQGTSVTFNDIVQATQNFSPKMEIGGGDFGTVYKAEIKEKGITMAVKKLSPNLKKGFDEIKNEINSLSSLDHENLVQTLGAFSGNNQPLLLNEYMDNDSLSRALFGNSE</sequence>
<keyword evidence="12" id="KW-0472">Membrane</keyword>
<evidence type="ECO:0000256" key="2">
    <source>
        <dbReference type="ARBA" id="ARBA00012513"/>
    </source>
</evidence>
<dbReference type="Pfam" id="PF00560">
    <property type="entry name" value="LRR_1"/>
    <property type="match status" value="3"/>
</dbReference>
<keyword evidence="13" id="KW-0325">Glycoprotein</keyword>
<dbReference type="Proteomes" id="UP000655225">
    <property type="component" value="Unassembled WGS sequence"/>
</dbReference>
<dbReference type="GO" id="GO:0016020">
    <property type="term" value="C:membrane"/>
    <property type="evidence" value="ECO:0007669"/>
    <property type="project" value="UniProtKB-SubCell"/>
</dbReference>
<protein>
    <recommendedName>
        <fullName evidence="2">non-specific serine/threonine protein kinase</fullName>
        <ecNumber evidence="2">2.7.11.1</ecNumber>
    </recommendedName>
</protein>
<keyword evidence="8" id="KW-0677">Repeat</keyword>
<dbReference type="GO" id="GO:0004674">
    <property type="term" value="F:protein serine/threonine kinase activity"/>
    <property type="evidence" value="ECO:0007669"/>
    <property type="project" value="UniProtKB-EC"/>
</dbReference>
<dbReference type="Pfam" id="PF11721">
    <property type="entry name" value="Malectin"/>
    <property type="match status" value="1"/>
</dbReference>
<dbReference type="InterPro" id="IPR001611">
    <property type="entry name" value="Leu-rich_rpt"/>
</dbReference>
<evidence type="ECO:0000256" key="4">
    <source>
        <dbReference type="ARBA" id="ARBA00022614"/>
    </source>
</evidence>
<keyword evidence="9 14" id="KW-0547">Nucleotide-binding</keyword>
<dbReference type="FunFam" id="3.80.10.10:FF:000095">
    <property type="entry name" value="LRR receptor-like serine/threonine-protein kinase GSO1"/>
    <property type="match status" value="1"/>
</dbReference>
<organism evidence="16 17">
    <name type="scientific">Tetracentron sinense</name>
    <name type="common">Spur-leaf</name>
    <dbReference type="NCBI Taxonomy" id="13715"/>
    <lineage>
        <taxon>Eukaryota</taxon>
        <taxon>Viridiplantae</taxon>
        <taxon>Streptophyta</taxon>
        <taxon>Embryophyta</taxon>
        <taxon>Tracheophyta</taxon>
        <taxon>Spermatophyta</taxon>
        <taxon>Magnoliopsida</taxon>
        <taxon>Trochodendrales</taxon>
        <taxon>Trochodendraceae</taxon>
        <taxon>Tetracentron</taxon>
    </lineage>
</organism>
<dbReference type="EMBL" id="JABCRI010000002">
    <property type="protein sequence ID" value="KAF8410822.1"/>
    <property type="molecule type" value="Genomic_DNA"/>
</dbReference>
<evidence type="ECO:0000313" key="17">
    <source>
        <dbReference type="Proteomes" id="UP000655225"/>
    </source>
</evidence>
<comment type="caution">
    <text evidence="16">The sequence shown here is derived from an EMBL/GenBank/DDBJ whole genome shotgun (WGS) entry which is preliminary data.</text>
</comment>
<keyword evidence="10 14" id="KW-0067">ATP-binding</keyword>
<dbReference type="InterPro" id="IPR021720">
    <property type="entry name" value="Malectin_dom"/>
</dbReference>
<comment type="subcellular location">
    <subcellularLocation>
        <location evidence="1">Membrane</location>
        <topology evidence="1">Single-pass membrane protein</topology>
    </subcellularLocation>
</comment>
<dbReference type="PROSITE" id="PS50011">
    <property type="entry name" value="PROTEIN_KINASE_DOM"/>
    <property type="match status" value="1"/>
</dbReference>
<dbReference type="Gene3D" id="3.80.10.10">
    <property type="entry name" value="Ribonuclease Inhibitor"/>
    <property type="match status" value="3"/>
</dbReference>
<dbReference type="Pfam" id="PF13855">
    <property type="entry name" value="LRR_8"/>
    <property type="match status" value="1"/>
</dbReference>
<dbReference type="SMART" id="SM00369">
    <property type="entry name" value="LRR_TYP"/>
    <property type="match status" value="4"/>
</dbReference>
<dbReference type="Pfam" id="PF00069">
    <property type="entry name" value="Pkinase"/>
    <property type="match status" value="1"/>
</dbReference>
<dbReference type="EC" id="2.7.11.1" evidence="2"/>
<dbReference type="OMA" id="YSAPREN"/>
<evidence type="ECO:0000256" key="7">
    <source>
        <dbReference type="ARBA" id="ARBA00022729"/>
    </source>
</evidence>
<dbReference type="PROSITE" id="PS00107">
    <property type="entry name" value="PROTEIN_KINASE_ATP"/>
    <property type="match status" value="1"/>
</dbReference>
<dbReference type="InterPro" id="IPR003591">
    <property type="entry name" value="Leu-rich_rpt_typical-subtyp"/>
</dbReference>
<evidence type="ECO:0000259" key="15">
    <source>
        <dbReference type="PROSITE" id="PS50011"/>
    </source>
</evidence>
<evidence type="ECO:0000256" key="3">
    <source>
        <dbReference type="ARBA" id="ARBA00022553"/>
    </source>
</evidence>
<feature type="domain" description="Protein kinase" evidence="15">
    <location>
        <begin position="625"/>
        <end position="716"/>
    </location>
</feature>
<name>A0A835DSE5_TETSI</name>
<dbReference type="Gene3D" id="3.30.200.20">
    <property type="entry name" value="Phosphorylase Kinase, domain 1"/>
    <property type="match status" value="1"/>
</dbReference>
<dbReference type="InterPro" id="IPR011009">
    <property type="entry name" value="Kinase-like_dom_sf"/>
</dbReference>
<keyword evidence="3" id="KW-0597">Phosphoprotein</keyword>
<dbReference type="OrthoDB" id="1187689at2759"/>
<reference evidence="16 17" key="1">
    <citation type="submission" date="2020-04" db="EMBL/GenBank/DDBJ databases">
        <title>Plant Genome Project.</title>
        <authorList>
            <person name="Zhang R.-G."/>
        </authorList>
    </citation>
    <scope>NUCLEOTIDE SEQUENCE [LARGE SCALE GENOMIC DNA]</scope>
    <source>
        <strain evidence="16">YNK0</strain>
        <tissue evidence="16">Leaf</tissue>
    </source>
</reference>
<dbReference type="Gene3D" id="2.60.120.430">
    <property type="entry name" value="Galactose-binding lectin"/>
    <property type="match status" value="1"/>
</dbReference>
<gene>
    <name evidence="16" type="ORF">HHK36_003359</name>
</gene>
<dbReference type="AlphaFoldDB" id="A0A835DSE5"/>
<dbReference type="FunFam" id="2.60.120.430:FF:000004">
    <property type="entry name" value="Putative leucine-rich repeat receptor-like serine/threonine-protein kinase"/>
    <property type="match status" value="1"/>
</dbReference>
<keyword evidence="11" id="KW-1133">Transmembrane helix</keyword>
<evidence type="ECO:0000256" key="13">
    <source>
        <dbReference type="ARBA" id="ARBA00023180"/>
    </source>
</evidence>
<evidence type="ECO:0000256" key="6">
    <source>
        <dbReference type="ARBA" id="ARBA00022692"/>
    </source>
</evidence>
<dbReference type="InterPro" id="IPR000719">
    <property type="entry name" value="Prot_kinase_dom"/>
</dbReference>
<feature type="binding site" evidence="14">
    <location>
        <position position="655"/>
    </location>
    <ligand>
        <name>ATP</name>
        <dbReference type="ChEBI" id="CHEBI:30616"/>
    </ligand>
</feature>
<evidence type="ECO:0000256" key="12">
    <source>
        <dbReference type="ARBA" id="ARBA00023136"/>
    </source>
</evidence>
<keyword evidence="17" id="KW-1185">Reference proteome</keyword>
<evidence type="ECO:0000256" key="8">
    <source>
        <dbReference type="ARBA" id="ARBA00022737"/>
    </source>
</evidence>
<accession>A0A835DSE5</accession>
<keyword evidence="7" id="KW-0732">Signal</keyword>
<dbReference type="PANTHER" id="PTHR48006:SF48">
    <property type="entry name" value="PROTEIN KINASE DOMAIN-CONTAINING PROTEIN"/>
    <property type="match status" value="1"/>
</dbReference>
<dbReference type="InterPro" id="IPR032675">
    <property type="entry name" value="LRR_dom_sf"/>
</dbReference>